<dbReference type="Gene3D" id="3.40.50.300">
    <property type="entry name" value="P-loop containing nucleotide triphosphate hydrolases"/>
    <property type="match status" value="1"/>
</dbReference>
<dbReference type="SUPFAM" id="SSF52540">
    <property type="entry name" value="P-loop containing nucleoside triphosphate hydrolases"/>
    <property type="match status" value="2"/>
</dbReference>
<reference evidence="2" key="1">
    <citation type="submission" date="2018-10" db="EMBL/GenBank/DDBJ databases">
        <authorList>
            <person name="Peiro R."/>
            <person name="Begona"/>
            <person name="Cbmso G."/>
            <person name="Lopez M."/>
            <person name="Gonzalez S."/>
            <person name="Sacristan E."/>
            <person name="Castillo E."/>
        </authorList>
    </citation>
    <scope>NUCLEOTIDE SEQUENCE</scope>
    <source>
        <strain evidence="2">Rhod_genome</strain>
        <strain evidence="1">Rhod_plasmid</strain>
        <plasmid evidence="1">1</plasmid>
    </source>
</reference>
<dbReference type="RefSeq" id="WP_129608025.1">
    <property type="nucleotide sequence ID" value="NZ_LR026982.1"/>
</dbReference>
<evidence type="ECO:0000313" key="2">
    <source>
        <dbReference type="EMBL" id="VCU07852.1"/>
    </source>
</evidence>
<dbReference type="EMBL" id="UWOC01000077">
    <property type="protein sequence ID" value="VCU07852.1"/>
    <property type="molecule type" value="Genomic_DNA"/>
</dbReference>
<protein>
    <submittedName>
        <fullName evidence="2">Uncharacterized protein</fullName>
    </submittedName>
</protein>
<dbReference type="EMBL" id="LR026982">
    <property type="protein sequence ID" value="VCU06607.1"/>
    <property type="molecule type" value="Genomic_DNA"/>
</dbReference>
<dbReference type="Proteomes" id="UP000289200">
    <property type="component" value="Unassembled WGS sequence"/>
</dbReference>
<keyword evidence="3" id="KW-1185">Reference proteome</keyword>
<organism evidence="2 3">
    <name type="scientific">Rhodoplanes serenus</name>
    <dbReference type="NCBI Taxonomy" id="200615"/>
    <lineage>
        <taxon>Bacteria</taxon>
        <taxon>Pseudomonadati</taxon>
        <taxon>Pseudomonadota</taxon>
        <taxon>Alphaproteobacteria</taxon>
        <taxon>Hyphomicrobiales</taxon>
        <taxon>Nitrobacteraceae</taxon>
        <taxon>Rhodoplanes</taxon>
    </lineage>
</organism>
<dbReference type="CDD" id="cd00009">
    <property type="entry name" value="AAA"/>
    <property type="match status" value="1"/>
</dbReference>
<keyword evidence="1" id="KW-0614">Plasmid</keyword>
<dbReference type="Pfam" id="PF13479">
    <property type="entry name" value="AAA_24"/>
    <property type="match status" value="1"/>
</dbReference>
<reference evidence="3" key="2">
    <citation type="submission" date="2018-10" db="EMBL/GenBank/DDBJ databases">
        <authorList>
            <person name="Peiro R."/>
            <person name="Begona"/>
            <person name="Cbmso G."/>
            <person name="Lopez M."/>
            <person name="Gonzalez S."/>
            <person name="Sacristan E."/>
            <person name="Castillo E."/>
        </authorList>
    </citation>
    <scope>NUCLEOTIDE SEQUENCE [LARGE SCALE GENOMIC DNA]</scope>
</reference>
<dbReference type="AlphaFoldDB" id="A0A3S4CFI8"/>
<geneLocation type="plasmid" evidence="1">
    <name>1</name>
</geneLocation>
<evidence type="ECO:0000313" key="1">
    <source>
        <dbReference type="EMBL" id="VCU06607.1"/>
    </source>
</evidence>
<dbReference type="OrthoDB" id="5413799at2"/>
<proteinExistence type="predicted"/>
<gene>
    <name evidence="2" type="ORF">RHODGE_RHODGE_01002</name>
    <name evidence="1" type="ORF">RHODPL_RHODPL_00056</name>
</gene>
<sequence length="258" mass="28376">MAISINDLRRVQATQPPRVLIYGPPGMGKTTLASEFPAPVFLQVEDGTPGDLELASFGRLTSLDEVMDAIGALYTEEHDGQTLVIDSLDKLEPLIWAKVCQDNNWQSIETPGYGKGYVAADSYWRDLIEGANALRRDKGMGVAYIAHSTIETVNDPMTAAYSRFDIRLHKRAVGIFQDEVDAILFLNQDVTIKADDPKAKQGAGTRVRADGGGNRWIYAAPRPMFVAKNRYGIPDKLMYERGKGYAALAPHFPNTAAE</sequence>
<dbReference type="InterPro" id="IPR027417">
    <property type="entry name" value="P-loop_NTPase"/>
</dbReference>
<evidence type="ECO:0000313" key="3">
    <source>
        <dbReference type="Proteomes" id="UP000289200"/>
    </source>
</evidence>
<accession>A0A3S4CFI8</accession>
<name>A0A3S4CFI8_9BRAD</name>